<dbReference type="AlphaFoldDB" id="A0A4C1YKG5"/>
<evidence type="ECO:0000313" key="1">
    <source>
        <dbReference type="EMBL" id="GBP75560.1"/>
    </source>
</evidence>
<accession>A0A4C1YKG5</accession>
<dbReference type="EMBL" id="BGZK01001253">
    <property type="protein sequence ID" value="GBP75560.1"/>
    <property type="molecule type" value="Genomic_DNA"/>
</dbReference>
<reference evidence="1 2" key="1">
    <citation type="journal article" date="2019" name="Commun. Biol.">
        <title>The bagworm genome reveals a unique fibroin gene that provides high tensile strength.</title>
        <authorList>
            <person name="Kono N."/>
            <person name="Nakamura H."/>
            <person name="Ohtoshi R."/>
            <person name="Tomita M."/>
            <person name="Numata K."/>
            <person name="Arakawa K."/>
        </authorList>
    </citation>
    <scope>NUCLEOTIDE SEQUENCE [LARGE SCALE GENOMIC DNA]</scope>
</reference>
<name>A0A4C1YKG5_EUMVA</name>
<proteinExistence type="predicted"/>
<organism evidence="1 2">
    <name type="scientific">Eumeta variegata</name>
    <name type="common">Bagworm moth</name>
    <name type="synonym">Eumeta japonica</name>
    <dbReference type="NCBI Taxonomy" id="151549"/>
    <lineage>
        <taxon>Eukaryota</taxon>
        <taxon>Metazoa</taxon>
        <taxon>Ecdysozoa</taxon>
        <taxon>Arthropoda</taxon>
        <taxon>Hexapoda</taxon>
        <taxon>Insecta</taxon>
        <taxon>Pterygota</taxon>
        <taxon>Neoptera</taxon>
        <taxon>Endopterygota</taxon>
        <taxon>Lepidoptera</taxon>
        <taxon>Glossata</taxon>
        <taxon>Ditrysia</taxon>
        <taxon>Tineoidea</taxon>
        <taxon>Psychidae</taxon>
        <taxon>Oiketicinae</taxon>
        <taxon>Eumeta</taxon>
    </lineage>
</organism>
<comment type="caution">
    <text evidence="1">The sequence shown here is derived from an EMBL/GenBank/DDBJ whole genome shotgun (WGS) entry which is preliminary data.</text>
</comment>
<sequence length="118" mass="12862">MFKTHRSIDVIKIEYRTFYFEGHALFTTELPPLSSAGIVRAAAGREGEGGRGGRATAGPGRRFIKAFDVATMELVIKIREKKKGILRVLLCAVLMKNAVKNAYGETSGGKSSPDSLQF</sequence>
<gene>
    <name evidence="1" type="ORF">EVAR_50245_1</name>
</gene>
<keyword evidence="2" id="KW-1185">Reference proteome</keyword>
<evidence type="ECO:0000313" key="2">
    <source>
        <dbReference type="Proteomes" id="UP000299102"/>
    </source>
</evidence>
<protein>
    <submittedName>
        <fullName evidence="1">Uncharacterized protein</fullName>
    </submittedName>
</protein>
<dbReference type="Proteomes" id="UP000299102">
    <property type="component" value="Unassembled WGS sequence"/>
</dbReference>